<dbReference type="RefSeq" id="WP_221764795.1">
    <property type="nucleotide sequence ID" value="NZ_AP024110.1"/>
</dbReference>
<name>A0A8D5G6N2_9PROT</name>
<evidence type="ECO:0000256" key="4">
    <source>
        <dbReference type="PIRNR" id="PIRNR004692"/>
    </source>
</evidence>
<dbReference type="Pfam" id="PF00571">
    <property type="entry name" value="CBS"/>
    <property type="match status" value="2"/>
</dbReference>
<dbReference type="PANTHER" id="PTHR42745:SF1">
    <property type="entry name" value="ARABINOSE 5-PHOSPHATE ISOMERASE KDSD"/>
    <property type="match status" value="1"/>
</dbReference>
<feature type="site" description="Catalytically relevant" evidence="6">
    <location>
        <position position="188"/>
    </location>
</feature>
<dbReference type="PANTHER" id="PTHR42745">
    <property type="match status" value="1"/>
</dbReference>
<dbReference type="GO" id="GO:0046872">
    <property type="term" value="F:metal ion binding"/>
    <property type="evidence" value="ECO:0007669"/>
    <property type="project" value="UniProtKB-KW"/>
</dbReference>
<evidence type="ECO:0000256" key="2">
    <source>
        <dbReference type="ARBA" id="ARBA00022737"/>
    </source>
</evidence>
<dbReference type="InterPro" id="IPR001347">
    <property type="entry name" value="SIS_dom"/>
</dbReference>
<keyword evidence="5" id="KW-0479">Metal-binding</keyword>
<dbReference type="InterPro" id="IPR046342">
    <property type="entry name" value="CBS_dom_sf"/>
</dbReference>
<dbReference type="GO" id="GO:0019146">
    <property type="term" value="F:arabinose-5-phosphate isomerase activity"/>
    <property type="evidence" value="ECO:0007669"/>
    <property type="project" value="UniProtKB-ARBA"/>
</dbReference>
<accession>A0A8D5G6N2</accession>
<comment type="similarity">
    <text evidence="1 4">Belongs to the SIS family. GutQ/KpsF subfamily.</text>
</comment>
<dbReference type="InterPro" id="IPR050986">
    <property type="entry name" value="GutQ/KpsF_isomerases"/>
</dbReference>
<evidence type="ECO:0000256" key="1">
    <source>
        <dbReference type="ARBA" id="ARBA00008165"/>
    </source>
</evidence>
<evidence type="ECO:0000259" key="8">
    <source>
        <dbReference type="PROSITE" id="PS51371"/>
    </source>
</evidence>
<feature type="site" description="Catalytically relevant" evidence="6">
    <location>
        <position position="147"/>
    </location>
</feature>
<dbReference type="InterPro" id="IPR046348">
    <property type="entry name" value="SIS_dom_sf"/>
</dbReference>
<evidence type="ECO:0000256" key="5">
    <source>
        <dbReference type="PIRSR" id="PIRSR004692-2"/>
    </source>
</evidence>
<proteinExistence type="inferred from homology"/>
<dbReference type="FunFam" id="3.40.50.10490:FF:000011">
    <property type="entry name" value="Arabinose 5-phosphate isomerase"/>
    <property type="match status" value="1"/>
</dbReference>
<dbReference type="KEGG" id="mpau:ZMTM_05050"/>
<sequence length="316" mass="34495">MPDRGEILTIAKQVITSEISSLLSMSERLDNEFLKAIAIVQNNEGRVVMIGMGKSGIIGRKIAATLASTGTPAFFVHPGEAFHGDLGMIEPKDVALLISNSGETEEIIRIIPFLHWQKNKIIAMTGNLNSSLAKHADAVLDISVDREACNNNLAPTNSTTAALVMGDAFAISLSTLKDFQPEDFARFHPGGSLGKKLLTRVHEVMQTKNLPFCEPESNFREVVSTMNTGRLGLALVIDEDQLQGIITDGDLRRALNAHQNPTTLQAYEFMTKSPKTIDQNEMFATAEAQMLASRINSMVVLGEERKVVGILQIYNS</sequence>
<dbReference type="SUPFAM" id="SSF54631">
    <property type="entry name" value="CBS-domain pair"/>
    <property type="match status" value="1"/>
</dbReference>
<dbReference type="GO" id="GO:0097367">
    <property type="term" value="F:carbohydrate derivative binding"/>
    <property type="evidence" value="ECO:0007669"/>
    <property type="project" value="InterPro"/>
</dbReference>
<dbReference type="InterPro" id="IPR000644">
    <property type="entry name" value="CBS_dom"/>
</dbReference>
<dbReference type="GO" id="GO:0005975">
    <property type="term" value="P:carbohydrate metabolic process"/>
    <property type="evidence" value="ECO:0007669"/>
    <property type="project" value="InterPro"/>
</dbReference>
<dbReference type="PIRSF" id="PIRSF004692">
    <property type="entry name" value="KdsD_KpsF"/>
    <property type="match status" value="1"/>
</dbReference>
<protein>
    <submittedName>
        <fullName evidence="10">Arabinose 5-phosphate isomerase</fullName>
    </submittedName>
</protein>
<dbReference type="PROSITE" id="PS51371">
    <property type="entry name" value="CBS"/>
    <property type="match status" value="1"/>
</dbReference>
<feature type="site" description="Catalytically relevant" evidence="6">
    <location>
        <position position="106"/>
    </location>
</feature>
<evidence type="ECO:0000313" key="10">
    <source>
        <dbReference type="EMBL" id="BCM24246.1"/>
    </source>
</evidence>
<dbReference type="SMART" id="SM00116">
    <property type="entry name" value="CBS"/>
    <property type="match status" value="1"/>
</dbReference>
<evidence type="ECO:0000259" key="9">
    <source>
        <dbReference type="PROSITE" id="PS51464"/>
    </source>
</evidence>
<dbReference type="PROSITE" id="PS51464">
    <property type="entry name" value="SIS"/>
    <property type="match status" value="1"/>
</dbReference>
<dbReference type="InterPro" id="IPR035474">
    <property type="entry name" value="SIS_Kpsf"/>
</dbReference>
<evidence type="ECO:0000313" key="11">
    <source>
        <dbReference type="Proteomes" id="UP000826722"/>
    </source>
</evidence>
<dbReference type="CDD" id="cd05014">
    <property type="entry name" value="SIS_Kpsf"/>
    <property type="match status" value="1"/>
</dbReference>
<dbReference type="Proteomes" id="UP000826722">
    <property type="component" value="Chromosome"/>
</dbReference>
<dbReference type="GO" id="GO:1901135">
    <property type="term" value="P:carbohydrate derivative metabolic process"/>
    <property type="evidence" value="ECO:0007669"/>
    <property type="project" value="InterPro"/>
</dbReference>
<keyword evidence="10" id="KW-0413">Isomerase</keyword>
<dbReference type="Pfam" id="PF01380">
    <property type="entry name" value="SIS"/>
    <property type="match status" value="1"/>
</dbReference>
<dbReference type="NCBIfam" id="TIGR00393">
    <property type="entry name" value="kpsF"/>
    <property type="match status" value="1"/>
</dbReference>
<dbReference type="EMBL" id="AP024110">
    <property type="protein sequence ID" value="BCM24246.1"/>
    <property type="molecule type" value="Genomic_DNA"/>
</dbReference>
<feature type="domain" description="SIS" evidence="9">
    <location>
        <begin position="36"/>
        <end position="181"/>
    </location>
</feature>
<keyword evidence="2" id="KW-0677">Repeat</keyword>
<keyword evidence="3 7" id="KW-0129">CBS domain</keyword>
<keyword evidence="5" id="KW-0862">Zinc</keyword>
<dbReference type="Gene3D" id="3.10.580.10">
    <property type="entry name" value="CBS-domain"/>
    <property type="match status" value="1"/>
</dbReference>
<dbReference type="AlphaFoldDB" id="A0A8D5G6N2"/>
<gene>
    <name evidence="10" type="ORF">ZMTM_05050</name>
</gene>
<dbReference type="CDD" id="cd04604">
    <property type="entry name" value="CBS_pair_SIS_assoc"/>
    <property type="match status" value="1"/>
</dbReference>
<evidence type="ECO:0000256" key="3">
    <source>
        <dbReference type="ARBA" id="ARBA00023122"/>
    </source>
</evidence>
<evidence type="ECO:0000256" key="7">
    <source>
        <dbReference type="PROSITE-ProRule" id="PRU00703"/>
    </source>
</evidence>
<dbReference type="InterPro" id="IPR004800">
    <property type="entry name" value="KdsD/KpsF-type"/>
</dbReference>
<feature type="site" description="Catalytically relevant" evidence="6">
    <location>
        <position position="54"/>
    </location>
</feature>
<keyword evidence="11" id="KW-1185">Reference proteome</keyword>
<dbReference type="SUPFAM" id="SSF53697">
    <property type="entry name" value="SIS domain"/>
    <property type="match status" value="1"/>
</dbReference>
<feature type="domain" description="CBS" evidence="8">
    <location>
        <begin position="205"/>
        <end position="262"/>
    </location>
</feature>
<reference evidence="10" key="1">
    <citation type="journal article" date="2021" name="Arch. Microbiol.">
        <title>Methyloradius palustris gen. nov., sp. nov., a methanol-oxidizing bacterium isolated from snow.</title>
        <authorList>
            <person name="Miyadera T."/>
            <person name="Kojima H."/>
            <person name="Fukui M."/>
        </authorList>
    </citation>
    <scope>NUCLEOTIDE SEQUENCE</scope>
    <source>
        <strain evidence="10">Zm11</strain>
    </source>
</reference>
<dbReference type="Gene3D" id="3.40.50.10490">
    <property type="entry name" value="Glucose-6-phosphate isomerase like protein, domain 1"/>
    <property type="match status" value="1"/>
</dbReference>
<organism evidence="10 11">
    <name type="scientific">Methyloradius palustris</name>
    <dbReference type="NCBI Taxonomy" id="2778876"/>
    <lineage>
        <taxon>Bacteria</taxon>
        <taxon>Pseudomonadati</taxon>
        <taxon>Pseudomonadota</taxon>
        <taxon>Betaproteobacteria</taxon>
        <taxon>Nitrosomonadales</taxon>
        <taxon>Methylophilaceae</taxon>
        <taxon>Methyloradius</taxon>
    </lineage>
</organism>
<feature type="binding site" evidence="5">
    <location>
        <position position="77"/>
    </location>
    <ligand>
        <name>Zn(2+)</name>
        <dbReference type="ChEBI" id="CHEBI:29105"/>
    </ligand>
</feature>
<evidence type="ECO:0000256" key="6">
    <source>
        <dbReference type="PIRSR" id="PIRSR004692-3"/>
    </source>
</evidence>